<keyword evidence="5" id="KW-0238">DNA-binding</keyword>
<reference evidence="11 12" key="1">
    <citation type="journal article" date="2016" name="Sci. Rep.">
        <title>The genome sequence of the outbreeding globe artichoke constructed de novo incorporating a phase-aware low-pass sequencing strategy of F1 progeny.</title>
        <authorList>
            <person name="Scaglione D."/>
            <person name="Reyes-Chin-Wo S."/>
            <person name="Acquadro A."/>
            <person name="Froenicke L."/>
            <person name="Portis E."/>
            <person name="Beitel C."/>
            <person name="Tirone M."/>
            <person name="Mauro R."/>
            <person name="Lo Monaco A."/>
            <person name="Mauromicale G."/>
            <person name="Faccioli P."/>
            <person name="Cattivelli L."/>
            <person name="Rieseberg L."/>
            <person name="Michelmore R."/>
            <person name="Lanteri S."/>
        </authorList>
    </citation>
    <scope>NUCLEOTIDE SEQUENCE [LARGE SCALE GENOMIC DNA]</scope>
    <source>
        <strain evidence="11">2C</strain>
    </source>
</reference>
<dbReference type="PROSITE" id="PS51032">
    <property type="entry name" value="AP2_ERF"/>
    <property type="match status" value="1"/>
</dbReference>
<evidence type="ECO:0000313" key="12">
    <source>
        <dbReference type="Proteomes" id="UP000243975"/>
    </source>
</evidence>
<keyword evidence="2" id="KW-0936">Ethylene signaling pathway</keyword>
<evidence type="ECO:0000313" key="11">
    <source>
        <dbReference type="EMBL" id="KVH97177.1"/>
    </source>
</evidence>
<dbReference type="InterPro" id="IPR016177">
    <property type="entry name" value="DNA-bd_dom_sf"/>
</dbReference>
<dbReference type="GO" id="GO:0009873">
    <property type="term" value="P:ethylene-activated signaling pathway"/>
    <property type="evidence" value="ECO:0007669"/>
    <property type="project" value="UniProtKB-KW"/>
</dbReference>
<evidence type="ECO:0000256" key="1">
    <source>
        <dbReference type="ARBA" id="ARBA00004123"/>
    </source>
</evidence>
<feature type="domain" description="AP2/ERF" evidence="10">
    <location>
        <begin position="63"/>
        <end position="121"/>
    </location>
</feature>
<dbReference type="CDD" id="cd00018">
    <property type="entry name" value="AP2"/>
    <property type="match status" value="1"/>
</dbReference>
<dbReference type="InterPro" id="IPR036955">
    <property type="entry name" value="AP2/ERF_dom_sf"/>
</dbReference>
<sequence length="159" mass="18118">MQIEMSQSKDLNVSQDGLFSLEKKELGGICLNFIGKCETESQCSKKTKRQVADKDHGSEEWMQYRGVRRRSWGKFYAEIRIPKKKNTRLWLGTFDAPEKAALAYDKAAFKFHGRRAKVNFPHLIVSHDDQVTVHEPHSLISSSLSAERSVVEPSSGYTL</sequence>
<dbReference type="PRINTS" id="PR00367">
    <property type="entry name" value="ETHRSPELEMNT"/>
</dbReference>
<keyword evidence="6" id="KW-0010">Activator</keyword>
<evidence type="ECO:0000256" key="7">
    <source>
        <dbReference type="ARBA" id="ARBA00023163"/>
    </source>
</evidence>
<dbReference type="GO" id="GO:0003700">
    <property type="term" value="F:DNA-binding transcription factor activity"/>
    <property type="evidence" value="ECO:0007669"/>
    <property type="project" value="InterPro"/>
</dbReference>
<keyword evidence="7" id="KW-0804">Transcription</keyword>
<evidence type="ECO:0000256" key="8">
    <source>
        <dbReference type="ARBA" id="ARBA00023242"/>
    </source>
</evidence>
<keyword evidence="12" id="KW-1185">Reference proteome</keyword>
<evidence type="ECO:0000256" key="5">
    <source>
        <dbReference type="ARBA" id="ARBA00023125"/>
    </source>
</evidence>
<name>A0A118JX78_CYNCS</name>
<evidence type="ECO:0000256" key="9">
    <source>
        <dbReference type="ARBA" id="ARBA00024343"/>
    </source>
</evidence>
<dbReference type="AlphaFoldDB" id="A0A118JX78"/>
<dbReference type="Proteomes" id="UP000243975">
    <property type="component" value="Unassembled WGS sequence"/>
</dbReference>
<dbReference type="GO" id="GO:0005634">
    <property type="term" value="C:nucleus"/>
    <property type="evidence" value="ECO:0007669"/>
    <property type="project" value="UniProtKB-SubCell"/>
</dbReference>
<evidence type="ECO:0000256" key="4">
    <source>
        <dbReference type="ARBA" id="ARBA00023015"/>
    </source>
</evidence>
<dbReference type="GO" id="GO:0000976">
    <property type="term" value="F:transcription cis-regulatory region binding"/>
    <property type="evidence" value="ECO:0007669"/>
    <property type="project" value="UniProtKB-ARBA"/>
</dbReference>
<evidence type="ECO:0000256" key="6">
    <source>
        <dbReference type="ARBA" id="ARBA00023159"/>
    </source>
</evidence>
<dbReference type="InterPro" id="IPR001471">
    <property type="entry name" value="AP2/ERF_dom"/>
</dbReference>
<keyword evidence="3" id="KW-0611">Plant defense</keyword>
<dbReference type="GO" id="GO:0006952">
    <property type="term" value="P:defense response"/>
    <property type="evidence" value="ECO:0007669"/>
    <property type="project" value="UniProtKB-KW"/>
</dbReference>
<dbReference type="SUPFAM" id="SSF54171">
    <property type="entry name" value="DNA-binding domain"/>
    <property type="match status" value="1"/>
</dbReference>
<evidence type="ECO:0000259" key="10">
    <source>
        <dbReference type="PROSITE" id="PS51032"/>
    </source>
</evidence>
<dbReference type="Pfam" id="PF00847">
    <property type="entry name" value="AP2"/>
    <property type="match status" value="1"/>
</dbReference>
<organism evidence="11 12">
    <name type="scientific">Cynara cardunculus var. scolymus</name>
    <name type="common">Globe artichoke</name>
    <name type="synonym">Cynara scolymus</name>
    <dbReference type="NCBI Taxonomy" id="59895"/>
    <lineage>
        <taxon>Eukaryota</taxon>
        <taxon>Viridiplantae</taxon>
        <taxon>Streptophyta</taxon>
        <taxon>Embryophyta</taxon>
        <taxon>Tracheophyta</taxon>
        <taxon>Spermatophyta</taxon>
        <taxon>Magnoliopsida</taxon>
        <taxon>eudicotyledons</taxon>
        <taxon>Gunneridae</taxon>
        <taxon>Pentapetalae</taxon>
        <taxon>asterids</taxon>
        <taxon>campanulids</taxon>
        <taxon>Asterales</taxon>
        <taxon>Asteraceae</taxon>
        <taxon>Carduoideae</taxon>
        <taxon>Cardueae</taxon>
        <taxon>Carduinae</taxon>
        <taxon>Cynara</taxon>
    </lineage>
</organism>
<keyword evidence="4" id="KW-0805">Transcription regulation</keyword>
<dbReference type="STRING" id="59895.A0A118JX78"/>
<protein>
    <submittedName>
        <fullName evidence="11">AP2/ERF domain-containing protein</fullName>
    </submittedName>
</protein>
<dbReference type="Gramene" id="KVH97177">
    <property type="protein sequence ID" value="KVH97177"/>
    <property type="gene ID" value="Ccrd_000724"/>
</dbReference>
<keyword evidence="8" id="KW-0539">Nucleus</keyword>
<accession>A0A118JX78</accession>
<dbReference type="Gene3D" id="3.30.730.10">
    <property type="entry name" value="AP2/ERF domain"/>
    <property type="match status" value="1"/>
</dbReference>
<comment type="similarity">
    <text evidence="9">Belongs to the AP2/ERF transcription factor family. ERF subfamily.</text>
</comment>
<dbReference type="PANTHER" id="PTHR31657:SF87">
    <property type="entry name" value="ETHYLENE-RESPONSIVE TRANSCRIPTION FACTOR RAP2-13"/>
    <property type="match status" value="1"/>
</dbReference>
<dbReference type="EMBL" id="LEKV01003851">
    <property type="protein sequence ID" value="KVH97177.1"/>
    <property type="molecule type" value="Genomic_DNA"/>
</dbReference>
<gene>
    <name evidence="11" type="ORF">Ccrd_000724</name>
</gene>
<dbReference type="OrthoDB" id="552345at2759"/>
<dbReference type="FunFam" id="3.30.730.10:FF:000001">
    <property type="entry name" value="Ethylene-responsive transcription factor 2"/>
    <property type="match status" value="1"/>
</dbReference>
<proteinExistence type="inferred from homology"/>
<dbReference type="InterPro" id="IPR051758">
    <property type="entry name" value="ERF/AP2-like"/>
</dbReference>
<comment type="caution">
    <text evidence="11">The sequence shown here is derived from an EMBL/GenBank/DDBJ whole genome shotgun (WGS) entry which is preliminary data.</text>
</comment>
<comment type="subcellular location">
    <subcellularLocation>
        <location evidence="1">Nucleus</location>
    </subcellularLocation>
</comment>
<evidence type="ECO:0000256" key="2">
    <source>
        <dbReference type="ARBA" id="ARBA00022745"/>
    </source>
</evidence>
<dbReference type="SMART" id="SM00380">
    <property type="entry name" value="AP2"/>
    <property type="match status" value="1"/>
</dbReference>
<dbReference type="PANTHER" id="PTHR31657">
    <property type="entry name" value="ETHYLENE-RESPONSIVE TRANSCRIPTION FACTOR ERF061"/>
    <property type="match status" value="1"/>
</dbReference>
<evidence type="ECO:0000256" key="3">
    <source>
        <dbReference type="ARBA" id="ARBA00022821"/>
    </source>
</evidence>